<evidence type="ECO:0000313" key="1">
    <source>
        <dbReference type="EMBL" id="EEP53282.1"/>
    </source>
</evidence>
<keyword evidence="2" id="KW-1185">Reference proteome</keyword>
<protein>
    <submittedName>
        <fullName evidence="1">Uncharacterized protein</fullName>
    </submittedName>
</protein>
<organism evidence="1 2">
    <name type="scientific">Clostridium butyricum E4 str. BoNT E BL5262</name>
    <dbReference type="NCBI Taxonomy" id="632245"/>
    <lineage>
        <taxon>Bacteria</taxon>
        <taxon>Bacillati</taxon>
        <taxon>Bacillota</taxon>
        <taxon>Clostridia</taxon>
        <taxon>Eubacteriales</taxon>
        <taxon>Clostridiaceae</taxon>
        <taxon>Clostridium</taxon>
    </lineage>
</organism>
<gene>
    <name evidence="1" type="ORF">CLP_2100</name>
</gene>
<dbReference type="HOGENOM" id="CLU_2080660_0_0_9"/>
<comment type="caution">
    <text evidence="1">The sequence shown here is derived from an EMBL/GenBank/DDBJ whole genome shotgun (WGS) entry which is preliminary data.</text>
</comment>
<dbReference type="AlphaFoldDB" id="C4IG88"/>
<proteinExistence type="predicted"/>
<sequence>MELFNEELVEFIFNYINEFGEYIDKEELAIAGKITKEEERLQLKFEEFVFNVLKICTKQKKYYYDNSNCFENYTLYLNYKSDQIEVFIMYGHGNYFEVNAATEGYKQELSLDLEKIV</sequence>
<dbReference type="Proteomes" id="UP000003081">
    <property type="component" value="Unassembled WGS sequence"/>
</dbReference>
<accession>C4IG88</accession>
<dbReference type="EMBL" id="ACOM01000005">
    <property type="protein sequence ID" value="EEP53282.1"/>
    <property type="molecule type" value="Genomic_DNA"/>
</dbReference>
<name>C4IG88_CLOBU</name>
<reference evidence="1 2" key="1">
    <citation type="submission" date="2009-08" db="EMBL/GenBank/DDBJ databases">
        <authorList>
            <person name="Shrivastava S."/>
            <person name="Brinkac L.B."/>
            <person name="Brown J.L."/>
            <person name="Bruce D.B."/>
            <person name="Detter C."/>
            <person name="Green L.D."/>
            <person name="Munk C.A."/>
            <person name="Rogers Y.C."/>
            <person name="Tapia R."/>
            <person name="Sims D.R."/>
            <person name="Smith L.A."/>
            <person name="Smith T.J."/>
            <person name="Sutton G."/>
            <person name="Brettin T."/>
        </authorList>
    </citation>
    <scope>NUCLEOTIDE SEQUENCE [LARGE SCALE GENOMIC DNA]</scope>
    <source>
        <strain evidence="2">E4 str. BoNT E BL5262</strain>
    </source>
</reference>
<evidence type="ECO:0000313" key="2">
    <source>
        <dbReference type="Proteomes" id="UP000003081"/>
    </source>
</evidence>
<dbReference type="RefSeq" id="WP_003411949.1">
    <property type="nucleotide sequence ID" value="NZ_ACOM01000005.1"/>
</dbReference>